<dbReference type="AlphaFoldDB" id="A0A1Y2FYR9"/>
<proteinExistence type="predicted"/>
<dbReference type="RefSeq" id="XP_040728310.1">
    <property type="nucleotide sequence ID" value="XM_040870835.1"/>
</dbReference>
<sequence>MASTLNRMVSATACRLLHTFYRSARPSLTLISSTTSRRSIAAEFHATGRLSADSPNVTKAVQELQELFVEAKDEYETALDSAGTTYAAEDNELARECAQKLKERYDALMADSSTLNQKEQQVVKEKLSARVRELVNGVENNLHDH</sequence>
<keyword evidence="1" id="KW-0175">Coiled coil</keyword>
<organism evidence="2 3">
    <name type="scientific">Protomyces lactucae-debilis</name>
    <dbReference type="NCBI Taxonomy" id="2754530"/>
    <lineage>
        <taxon>Eukaryota</taxon>
        <taxon>Fungi</taxon>
        <taxon>Dikarya</taxon>
        <taxon>Ascomycota</taxon>
        <taxon>Taphrinomycotina</taxon>
        <taxon>Taphrinomycetes</taxon>
        <taxon>Taphrinales</taxon>
        <taxon>Protomycetaceae</taxon>
        <taxon>Protomyces</taxon>
    </lineage>
</organism>
<reference evidence="2 3" key="1">
    <citation type="submission" date="2016-07" db="EMBL/GenBank/DDBJ databases">
        <title>Pervasive Adenine N6-methylation of Active Genes in Fungi.</title>
        <authorList>
            <consortium name="DOE Joint Genome Institute"/>
            <person name="Mondo S.J."/>
            <person name="Dannebaum R.O."/>
            <person name="Kuo R.C."/>
            <person name="Labutti K."/>
            <person name="Haridas S."/>
            <person name="Kuo A."/>
            <person name="Salamov A."/>
            <person name="Ahrendt S.R."/>
            <person name="Lipzen A."/>
            <person name="Sullivan W."/>
            <person name="Andreopoulos W.B."/>
            <person name="Clum A."/>
            <person name="Lindquist E."/>
            <person name="Daum C."/>
            <person name="Ramamoorthy G.K."/>
            <person name="Gryganskyi A."/>
            <person name="Culley D."/>
            <person name="Magnuson J.K."/>
            <person name="James T.Y."/>
            <person name="O'Malley M.A."/>
            <person name="Stajich J.E."/>
            <person name="Spatafora J.W."/>
            <person name="Visel A."/>
            <person name="Grigoriev I.V."/>
        </authorList>
    </citation>
    <scope>NUCLEOTIDE SEQUENCE [LARGE SCALE GENOMIC DNA]</scope>
    <source>
        <strain evidence="2 3">12-1054</strain>
    </source>
</reference>
<dbReference type="Proteomes" id="UP000193685">
    <property type="component" value="Unassembled WGS sequence"/>
</dbReference>
<accession>A0A1Y2FYR9</accession>
<evidence type="ECO:0000256" key="1">
    <source>
        <dbReference type="SAM" id="Coils"/>
    </source>
</evidence>
<evidence type="ECO:0000313" key="2">
    <source>
        <dbReference type="EMBL" id="ORY87815.1"/>
    </source>
</evidence>
<protein>
    <submittedName>
        <fullName evidence="2">Uncharacterized protein</fullName>
    </submittedName>
</protein>
<dbReference type="EMBL" id="MCFI01000001">
    <property type="protein sequence ID" value="ORY87815.1"/>
    <property type="molecule type" value="Genomic_DNA"/>
</dbReference>
<evidence type="ECO:0000313" key="3">
    <source>
        <dbReference type="Proteomes" id="UP000193685"/>
    </source>
</evidence>
<name>A0A1Y2FYR9_PROLT</name>
<keyword evidence="3" id="KW-1185">Reference proteome</keyword>
<dbReference type="GeneID" id="63787434"/>
<dbReference type="OrthoDB" id="273230at2759"/>
<dbReference type="OMA" id="NELAREC"/>
<feature type="coiled-coil region" evidence="1">
    <location>
        <begin position="61"/>
        <end position="118"/>
    </location>
</feature>
<gene>
    <name evidence="2" type="ORF">BCR37DRAFT_390332</name>
</gene>
<comment type="caution">
    <text evidence="2">The sequence shown here is derived from an EMBL/GenBank/DDBJ whole genome shotgun (WGS) entry which is preliminary data.</text>
</comment>